<dbReference type="InterPro" id="IPR039422">
    <property type="entry name" value="MarR/SlyA-like"/>
</dbReference>
<comment type="caution">
    <text evidence="2">The sequence shown here is derived from an EMBL/GenBank/DDBJ whole genome shotgun (WGS) entry which is preliminary data.</text>
</comment>
<dbReference type="PRINTS" id="PR00598">
    <property type="entry name" value="HTHMARR"/>
</dbReference>
<evidence type="ECO:0000313" key="2">
    <source>
        <dbReference type="EMBL" id="NYI91467.1"/>
    </source>
</evidence>
<dbReference type="GO" id="GO:0003700">
    <property type="term" value="F:DNA-binding transcription factor activity"/>
    <property type="evidence" value="ECO:0007669"/>
    <property type="project" value="InterPro"/>
</dbReference>
<keyword evidence="2" id="KW-0238">DNA-binding</keyword>
<gene>
    <name evidence="2" type="ORF">HNR02_004790</name>
</gene>
<dbReference type="GO" id="GO:0003677">
    <property type="term" value="F:DNA binding"/>
    <property type="evidence" value="ECO:0007669"/>
    <property type="project" value="UniProtKB-KW"/>
</dbReference>
<dbReference type="PANTHER" id="PTHR33164">
    <property type="entry name" value="TRANSCRIPTIONAL REGULATOR, MARR FAMILY"/>
    <property type="match status" value="1"/>
</dbReference>
<organism evidence="2 3">
    <name type="scientific">Amycolatopsis endophytica</name>
    <dbReference type="NCBI Taxonomy" id="860233"/>
    <lineage>
        <taxon>Bacteria</taxon>
        <taxon>Bacillati</taxon>
        <taxon>Actinomycetota</taxon>
        <taxon>Actinomycetes</taxon>
        <taxon>Pseudonocardiales</taxon>
        <taxon>Pseudonocardiaceae</taxon>
        <taxon>Amycolatopsis</taxon>
    </lineage>
</organism>
<reference evidence="2 3" key="1">
    <citation type="submission" date="2020-07" db="EMBL/GenBank/DDBJ databases">
        <title>Sequencing the genomes of 1000 actinobacteria strains.</title>
        <authorList>
            <person name="Klenk H.-P."/>
        </authorList>
    </citation>
    <scope>NUCLEOTIDE SEQUENCE [LARGE SCALE GENOMIC DNA]</scope>
    <source>
        <strain evidence="2 3">DSM 104006</strain>
    </source>
</reference>
<dbReference type="Gene3D" id="1.10.10.10">
    <property type="entry name" value="Winged helix-like DNA-binding domain superfamily/Winged helix DNA-binding domain"/>
    <property type="match status" value="1"/>
</dbReference>
<dbReference type="SMART" id="SM00347">
    <property type="entry name" value="HTH_MARR"/>
    <property type="match status" value="1"/>
</dbReference>
<dbReference type="PANTHER" id="PTHR33164:SF99">
    <property type="entry name" value="MARR FAMILY REGULATORY PROTEIN"/>
    <property type="match status" value="1"/>
</dbReference>
<dbReference type="Proteomes" id="UP000549616">
    <property type="component" value="Unassembled WGS sequence"/>
</dbReference>
<dbReference type="Pfam" id="PF12802">
    <property type="entry name" value="MarR_2"/>
    <property type="match status" value="1"/>
</dbReference>
<evidence type="ECO:0000313" key="3">
    <source>
        <dbReference type="Proteomes" id="UP000549616"/>
    </source>
</evidence>
<dbReference type="EMBL" id="JACCFK010000001">
    <property type="protein sequence ID" value="NYI91467.1"/>
    <property type="molecule type" value="Genomic_DNA"/>
</dbReference>
<evidence type="ECO:0000259" key="1">
    <source>
        <dbReference type="PROSITE" id="PS50995"/>
    </source>
</evidence>
<dbReference type="InterPro" id="IPR036390">
    <property type="entry name" value="WH_DNA-bd_sf"/>
</dbReference>
<name>A0A853B9R2_9PSEU</name>
<sequence length="140" mass="14960">MPVLTDDLGFLLSRASGLVVRGTNAALAADGLRVRQYSVLVLACDARGGVSQRDLARILGLDPSQIVQLVDELTASGLLERRSSPADRRTKLIVATEKGRMAREEAAGHAAAALRESLHALSAAERETLRVLLRRVVLAP</sequence>
<accession>A0A853B9R2</accession>
<proteinExistence type="predicted"/>
<dbReference type="InterPro" id="IPR000835">
    <property type="entry name" value="HTH_MarR-typ"/>
</dbReference>
<feature type="domain" description="HTH marR-type" evidence="1">
    <location>
        <begin position="5"/>
        <end position="138"/>
    </location>
</feature>
<dbReference type="GO" id="GO:0006950">
    <property type="term" value="P:response to stress"/>
    <property type="evidence" value="ECO:0007669"/>
    <property type="project" value="TreeGrafter"/>
</dbReference>
<keyword evidence="3" id="KW-1185">Reference proteome</keyword>
<dbReference type="RefSeq" id="WP_179775351.1">
    <property type="nucleotide sequence ID" value="NZ_JACCFK010000001.1"/>
</dbReference>
<dbReference type="AlphaFoldDB" id="A0A853B9R2"/>
<dbReference type="SUPFAM" id="SSF46785">
    <property type="entry name" value="Winged helix' DNA-binding domain"/>
    <property type="match status" value="1"/>
</dbReference>
<dbReference type="PROSITE" id="PS50995">
    <property type="entry name" value="HTH_MARR_2"/>
    <property type="match status" value="1"/>
</dbReference>
<dbReference type="InterPro" id="IPR036388">
    <property type="entry name" value="WH-like_DNA-bd_sf"/>
</dbReference>
<protein>
    <submittedName>
        <fullName evidence="2">DNA-binding MarR family transcriptional regulator</fullName>
    </submittedName>
</protein>